<gene>
    <name evidence="1" type="ORF">JHL16_04600</name>
</gene>
<proteinExistence type="predicted"/>
<comment type="caution">
    <text evidence="1">The sequence shown here is derived from an EMBL/GenBank/DDBJ whole genome shotgun (WGS) entry which is preliminary data.</text>
</comment>
<reference evidence="1" key="1">
    <citation type="submission" date="2021-01" db="EMBL/GenBank/DDBJ databases">
        <authorList>
            <person name="Sun Q."/>
        </authorList>
    </citation>
    <scope>NUCLEOTIDE SEQUENCE</scope>
    <source>
        <strain evidence="1">YIM B02566</strain>
    </source>
</reference>
<evidence type="ECO:0000313" key="1">
    <source>
        <dbReference type="EMBL" id="MBK1865620.1"/>
    </source>
</evidence>
<dbReference type="EMBL" id="JAENHL010000005">
    <property type="protein sequence ID" value="MBK1865620.1"/>
    <property type="molecule type" value="Genomic_DNA"/>
</dbReference>
<dbReference type="Proteomes" id="UP000616151">
    <property type="component" value="Unassembled WGS sequence"/>
</dbReference>
<evidence type="ECO:0000313" key="2">
    <source>
        <dbReference type="Proteomes" id="UP000616151"/>
    </source>
</evidence>
<protein>
    <submittedName>
        <fullName evidence="1">VOC family protein</fullName>
    </submittedName>
</protein>
<accession>A0ACC5QZ44</accession>
<name>A0ACC5QZ44_9HYPH</name>
<sequence length="131" mass="14478">MMLAQPAWWHELNTWEPEIALAFYGRTLGWKFDETALPEGGNYWIARKDNKPVGAIFELTSPQFSDIPSHWMTYLSVSDIEKAEQDTLREGGEVMRSSAIVPGVGKLAVVADSAGALIGLIEPERTLATTN</sequence>
<keyword evidence="2" id="KW-1185">Reference proteome</keyword>
<organism evidence="1 2">
    <name type="scientific">Taklimakanibacter albus</name>
    <dbReference type="NCBI Taxonomy" id="2800327"/>
    <lineage>
        <taxon>Bacteria</taxon>
        <taxon>Pseudomonadati</taxon>
        <taxon>Pseudomonadota</taxon>
        <taxon>Alphaproteobacteria</taxon>
        <taxon>Hyphomicrobiales</taxon>
        <taxon>Aestuariivirgaceae</taxon>
        <taxon>Taklimakanibacter</taxon>
    </lineage>
</organism>